<gene>
    <name evidence="14" type="ORF">FHS23_000079</name>
</gene>
<comment type="subcellular location">
    <subcellularLocation>
        <location evidence="2">Membrane</location>
        <topology evidence="2">Multi-pass membrane protein</topology>
    </subcellularLocation>
</comment>
<evidence type="ECO:0000313" key="15">
    <source>
        <dbReference type="Proteomes" id="UP000550714"/>
    </source>
</evidence>
<keyword evidence="15" id="KW-1185">Reference proteome</keyword>
<evidence type="ECO:0000256" key="1">
    <source>
        <dbReference type="ARBA" id="ARBA00000900"/>
    </source>
</evidence>
<keyword evidence="4" id="KW-0808">Transferase</keyword>
<evidence type="ECO:0000313" key="14">
    <source>
        <dbReference type="EMBL" id="MBB3049084.1"/>
    </source>
</evidence>
<evidence type="ECO:0000256" key="5">
    <source>
        <dbReference type="ARBA" id="ARBA00022692"/>
    </source>
</evidence>
<evidence type="ECO:0000256" key="6">
    <source>
        <dbReference type="ARBA" id="ARBA00022723"/>
    </source>
</evidence>
<feature type="transmembrane region" description="Helical" evidence="12">
    <location>
        <begin position="237"/>
        <end position="258"/>
    </location>
</feature>
<reference evidence="14 15" key="1">
    <citation type="submission" date="2020-08" db="EMBL/GenBank/DDBJ databases">
        <title>Genomic Encyclopedia of Type Strains, Phase III (KMG-III): the genomes of soil and plant-associated and newly described type strains.</title>
        <authorList>
            <person name="Whitman W."/>
        </authorList>
    </citation>
    <scope>NUCLEOTIDE SEQUENCE [LARGE SCALE GENOMIC DNA]</scope>
    <source>
        <strain evidence="14 15">CECT 8577</strain>
    </source>
</reference>
<comment type="caution">
    <text evidence="14">The sequence shown here is derived from an EMBL/GenBank/DDBJ whole genome shotgun (WGS) entry which is preliminary data.</text>
</comment>
<evidence type="ECO:0000256" key="3">
    <source>
        <dbReference type="ARBA" id="ARBA00012483"/>
    </source>
</evidence>
<evidence type="ECO:0000256" key="9">
    <source>
        <dbReference type="ARBA" id="ARBA00022833"/>
    </source>
</evidence>
<dbReference type="GO" id="GO:0008270">
    <property type="term" value="F:zinc ion binding"/>
    <property type="evidence" value="ECO:0007669"/>
    <property type="project" value="UniProtKB-KW"/>
</dbReference>
<protein>
    <recommendedName>
        <fullName evidence="3">RING-type E3 ubiquitin transferase</fullName>
        <ecNumber evidence="3">2.3.2.27</ecNumber>
    </recommendedName>
</protein>
<keyword evidence="5 12" id="KW-0812">Transmembrane</keyword>
<evidence type="ECO:0000256" key="4">
    <source>
        <dbReference type="ARBA" id="ARBA00022679"/>
    </source>
</evidence>
<dbReference type="EMBL" id="JACHWU010000001">
    <property type="protein sequence ID" value="MBB3049084.1"/>
    <property type="molecule type" value="Genomic_DNA"/>
</dbReference>
<dbReference type="GO" id="GO:0016020">
    <property type="term" value="C:membrane"/>
    <property type="evidence" value="ECO:0007669"/>
    <property type="project" value="UniProtKB-SubCell"/>
</dbReference>
<feature type="domain" description="E3 Ubiquitin ligase MUL1-like" evidence="13">
    <location>
        <begin position="95"/>
        <end position="252"/>
    </location>
</feature>
<evidence type="ECO:0000256" key="8">
    <source>
        <dbReference type="ARBA" id="ARBA00022786"/>
    </source>
</evidence>
<evidence type="ECO:0000259" key="13">
    <source>
        <dbReference type="Pfam" id="PF12483"/>
    </source>
</evidence>
<name>A0A839RVJ1_9PSEU</name>
<dbReference type="Pfam" id="PF12483">
    <property type="entry name" value="GIDE"/>
    <property type="match status" value="1"/>
</dbReference>
<accession>A0A839RVJ1</accession>
<dbReference type="RefSeq" id="WP_183646041.1">
    <property type="nucleotide sequence ID" value="NZ_JACHWU010000001.1"/>
</dbReference>
<comment type="catalytic activity">
    <reaction evidence="1">
        <text>S-ubiquitinyl-[E2 ubiquitin-conjugating enzyme]-L-cysteine + [acceptor protein]-L-lysine = [E2 ubiquitin-conjugating enzyme]-L-cysteine + N(6)-ubiquitinyl-[acceptor protein]-L-lysine.</text>
        <dbReference type="EC" id="2.3.2.27"/>
    </reaction>
</comment>
<sequence>MWIAGAILIVAGVAAFFFMQHTKKELHAMIGTETLSIPELEAERTASDELGAKGSFRKTTEVVGAAHPRPEGVLTAELSKQECVWYRYTVEREYEHVEYRDGDRRTRRRTEKMADHSSNAGFAVIDEAGRTIGVDPGGERPDKPEQVIDRFEPHEGGRGSVELFGIKLPSFGGGNRTIGYKYKEWIVRPGQRLYILGEVHDKIGPLVIGKPSESGHFIMSTRSEAELRKSRETQHKLLALGTVAGVVIGLGLVVAGIVS</sequence>
<evidence type="ECO:0000256" key="10">
    <source>
        <dbReference type="ARBA" id="ARBA00022989"/>
    </source>
</evidence>
<dbReference type="InterPro" id="IPR022170">
    <property type="entry name" value="MUL1-like"/>
</dbReference>
<dbReference type="Proteomes" id="UP000550714">
    <property type="component" value="Unassembled WGS sequence"/>
</dbReference>
<feature type="transmembrane region" description="Helical" evidence="12">
    <location>
        <begin position="6"/>
        <end position="22"/>
    </location>
</feature>
<evidence type="ECO:0000256" key="12">
    <source>
        <dbReference type="SAM" id="Phobius"/>
    </source>
</evidence>
<keyword evidence="10 12" id="KW-1133">Transmembrane helix</keyword>
<dbReference type="GO" id="GO:0061630">
    <property type="term" value="F:ubiquitin protein ligase activity"/>
    <property type="evidence" value="ECO:0007669"/>
    <property type="project" value="UniProtKB-EC"/>
</dbReference>
<evidence type="ECO:0000256" key="2">
    <source>
        <dbReference type="ARBA" id="ARBA00004141"/>
    </source>
</evidence>
<evidence type="ECO:0000256" key="11">
    <source>
        <dbReference type="ARBA" id="ARBA00023136"/>
    </source>
</evidence>
<keyword evidence="9" id="KW-0862">Zinc</keyword>
<organism evidence="14 15">
    <name type="scientific">Prauserella isguenensis</name>
    <dbReference type="NCBI Taxonomy" id="1470180"/>
    <lineage>
        <taxon>Bacteria</taxon>
        <taxon>Bacillati</taxon>
        <taxon>Actinomycetota</taxon>
        <taxon>Actinomycetes</taxon>
        <taxon>Pseudonocardiales</taxon>
        <taxon>Pseudonocardiaceae</taxon>
        <taxon>Prauserella</taxon>
    </lineage>
</organism>
<keyword evidence="6" id="KW-0479">Metal-binding</keyword>
<keyword evidence="8" id="KW-0833">Ubl conjugation pathway</keyword>
<dbReference type="GO" id="GO:0016567">
    <property type="term" value="P:protein ubiquitination"/>
    <property type="evidence" value="ECO:0007669"/>
    <property type="project" value="InterPro"/>
</dbReference>
<proteinExistence type="predicted"/>
<dbReference type="AlphaFoldDB" id="A0A839RVJ1"/>
<evidence type="ECO:0000256" key="7">
    <source>
        <dbReference type="ARBA" id="ARBA00022771"/>
    </source>
</evidence>
<keyword evidence="11 12" id="KW-0472">Membrane</keyword>
<dbReference type="EC" id="2.3.2.27" evidence="3"/>
<keyword evidence="7" id="KW-0863">Zinc-finger</keyword>